<name>H2XY04_CIOIN</name>
<reference evidence="2" key="2">
    <citation type="journal article" date="2008" name="Genome Biol.">
        <title>Improved genome assembly and evidence-based global gene model set for the chordate Ciona intestinalis: new insight into intron and operon populations.</title>
        <authorList>
            <person name="Satou Y."/>
            <person name="Mineta K."/>
            <person name="Ogasawara M."/>
            <person name="Sasakura Y."/>
            <person name="Shoguchi E."/>
            <person name="Ueno K."/>
            <person name="Yamada L."/>
            <person name="Matsumoto J."/>
            <person name="Wasserscheid J."/>
            <person name="Dewar K."/>
            <person name="Wiley G.B."/>
            <person name="Macmil S.L."/>
            <person name="Roe B.A."/>
            <person name="Zeller R.W."/>
            <person name="Hastings K.E."/>
            <person name="Lemaire P."/>
            <person name="Lindquist E."/>
            <person name="Endo T."/>
            <person name="Hotta K."/>
            <person name="Inaba K."/>
        </authorList>
    </citation>
    <scope>NUCLEOTIDE SEQUENCE [LARGE SCALE GENOMIC DNA]</scope>
    <source>
        <strain evidence="2">wild type</strain>
    </source>
</reference>
<protein>
    <submittedName>
        <fullName evidence="2">Uncharacterized protein</fullName>
    </submittedName>
</protein>
<reference evidence="2" key="3">
    <citation type="submission" date="2025-08" db="UniProtKB">
        <authorList>
            <consortium name="Ensembl"/>
        </authorList>
    </citation>
    <scope>IDENTIFICATION</scope>
</reference>
<proteinExistence type="predicted"/>
<organism evidence="2 3">
    <name type="scientific">Ciona intestinalis</name>
    <name type="common">Transparent sea squirt</name>
    <name type="synonym">Ascidia intestinalis</name>
    <dbReference type="NCBI Taxonomy" id="7719"/>
    <lineage>
        <taxon>Eukaryota</taxon>
        <taxon>Metazoa</taxon>
        <taxon>Chordata</taxon>
        <taxon>Tunicata</taxon>
        <taxon>Ascidiacea</taxon>
        <taxon>Phlebobranchia</taxon>
        <taxon>Cionidae</taxon>
        <taxon>Ciona</taxon>
    </lineage>
</organism>
<dbReference type="Ensembl" id="ENSCINT00000030577.1">
    <property type="protein sequence ID" value="ENSCINP00000034538.1"/>
    <property type="gene ID" value="ENSCING00000018598.1"/>
</dbReference>
<evidence type="ECO:0000256" key="1">
    <source>
        <dbReference type="SAM" id="MobiDB-lite"/>
    </source>
</evidence>
<dbReference type="InParanoid" id="H2XY04"/>
<dbReference type="HOGENOM" id="CLU_2120235_0_0_1"/>
<dbReference type="AlphaFoldDB" id="H2XY04"/>
<keyword evidence="3" id="KW-1185">Reference proteome</keyword>
<sequence length="114" mass="13140">MNQIWVRRVCPRQMKRTSGHPGLVGGAEPHPQDRGPQVVSSPLDRHFRKMTQRLEARCLVILKNIHDFYDLLIIFPLFWSASIIQLDSSAVCTIIRYIFIARKLSIPVLCISAW</sequence>
<evidence type="ECO:0000313" key="2">
    <source>
        <dbReference type="Ensembl" id="ENSCINP00000034538.1"/>
    </source>
</evidence>
<dbReference type="Proteomes" id="UP000008144">
    <property type="component" value="Chromosome 11"/>
</dbReference>
<feature type="region of interest" description="Disordered" evidence="1">
    <location>
        <begin position="15"/>
        <end position="38"/>
    </location>
</feature>
<dbReference type="EMBL" id="EAAA01000725">
    <property type="status" value="NOT_ANNOTATED_CDS"/>
    <property type="molecule type" value="Genomic_DNA"/>
</dbReference>
<reference evidence="2" key="4">
    <citation type="submission" date="2025-09" db="UniProtKB">
        <authorList>
            <consortium name="Ensembl"/>
        </authorList>
    </citation>
    <scope>IDENTIFICATION</scope>
</reference>
<accession>H2XY04</accession>
<evidence type="ECO:0000313" key="3">
    <source>
        <dbReference type="Proteomes" id="UP000008144"/>
    </source>
</evidence>
<reference evidence="3" key="1">
    <citation type="journal article" date="2002" name="Science">
        <title>The draft genome of Ciona intestinalis: insights into chordate and vertebrate origins.</title>
        <authorList>
            <person name="Dehal P."/>
            <person name="Satou Y."/>
            <person name="Campbell R.K."/>
            <person name="Chapman J."/>
            <person name="Degnan B."/>
            <person name="De Tomaso A."/>
            <person name="Davidson B."/>
            <person name="Di Gregorio A."/>
            <person name="Gelpke M."/>
            <person name="Goodstein D.M."/>
            <person name="Harafuji N."/>
            <person name="Hastings K.E."/>
            <person name="Ho I."/>
            <person name="Hotta K."/>
            <person name="Huang W."/>
            <person name="Kawashima T."/>
            <person name="Lemaire P."/>
            <person name="Martinez D."/>
            <person name="Meinertzhagen I.A."/>
            <person name="Necula S."/>
            <person name="Nonaka M."/>
            <person name="Putnam N."/>
            <person name="Rash S."/>
            <person name="Saiga H."/>
            <person name="Satake M."/>
            <person name="Terry A."/>
            <person name="Yamada L."/>
            <person name="Wang H.G."/>
            <person name="Awazu S."/>
            <person name="Azumi K."/>
            <person name="Boore J."/>
            <person name="Branno M."/>
            <person name="Chin-Bow S."/>
            <person name="DeSantis R."/>
            <person name="Doyle S."/>
            <person name="Francino P."/>
            <person name="Keys D.N."/>
            <person name="Haga S."/>
            <person name="Hayashi H."/>
            <person name="Hino K."/>
            <person name="Imai K.S."/>
            <person name="Inaba K."/>
            <person name="Kano S."/>
            <person name="Kobayashi K."/>
            <person name="Kobayashi M."/>
            <person name="Lee B.I."/>
            <person name="Makabe K.W."/>
            <person name="Manohar C."/>
            <person name="Matassi G."/>
            <person name="Medina M."/>
            <person name="Mochizuki Y."/>
            <person name="Mount S."/>
            <person name="Morishita T."/>
            <person name="Miura S."/>
            <person name="Nakayama A."/>
            <person name="Nishizaka S."/>
            <person name="Nomoto H."/>
            <person name="Ohta F."/>
            <person name="Oishi K."/>
            <person name="Rigoutsos I."/>
            <person name="Sano M."/>
            <person name="Sasaki A."/>
            <person name="Sasakura Y."/>
            <person name="Shoguchi E."/>
            <person name="Shin-i T."/>
            <person name="Spagnuolo A."/>
            <person name="Stainier D."/>
            <person name="Suzuki M.M."/>
            <person name="Tassy O."/>
            <person name="Takatori N."/>
            <person name="Tokuoka M."/>
            <person name="Yagi K."/>
            <person name="Yoshizaki F."/>
            <person name="Wada S."/>
            <person name="Zhang C."/>
            <person name="Hyatt P.D."/>
            <person name="Larimer F."/>
            <person name="Detter C."/>
            <person name="Doggett N."/>
            <person name="Glavina T."/>
            <person name="Hawkins T."/>
            <person name="Richardson P."/>
            <person name="Lucas S."/>
            <person name="Kohara Y."/>
            <person name="Levine M."/>
            <person name="Satoh N."/>
            <person name="Rokhsar D.S."/>
        </authorList>
    </citation>
    <scope>NUCLEOTIDE SEQUENCE [LARGE SCALE GENOMIC DNA]</scope>
</reference>